<reference evidence="2 3" key="1">
    <citation type="submission" date="2017-03" db="EMBL/GenBank/DDBJ databases">
        <authorList>
            <person name="Afonso C.L."/>
            <person name="Miller P.J."/>
            <person name="Scott M.A."/>
            <person name="Spackman E."/>
            <person name="Goraichik I."/>
            <person name="Dimitrov K.M."/>
            <person name="Suarez D.L."/>
            <person name="Swayne D.E."/>
        </authorList>
    </citation>
    <scope>NUCLEOTIDE SEQUENCE [LARGE SCALE GENOMIC DNA]</scope>
    <source>
        <strain evidence="2">SB41UT1</strain>
    </source>
</reference>
<dbReference type="Gene3D" id="3.90.226.10">
    <property type="entry name" value="2-enoyl-CoA Hydratase, Chain A, domain 1"/>
    <property type="match status" value="1"/>
</dbReference>
<keyword evidence="3" id="KW-1185">Reference proteome</keyword>
<feature type="domain" description="Tail specific protease" evidence="1">
    <location>
        <begin position="270"/>
        <end position="481"/>
    </location>
</feature>
<protein>
    <submittedName>
        <fullName evidence="2">Peptidase family S41</fullName>
    </submittedName>
</protein>
<dbReference type="InterPro" id="IPR029045">
    <property type="entry name" value="ClpP/crotonase-like_dom_sf"/>
</dbReference>
<proteinExistence type="predicted"/>
<sequence>MKSVLQQTTLLCAAATLAGCVSVKDAPETDNLPVSPNSDINYQAEFSWLKKTFEENDAGFSYALSNKGEVAYQLHNQATQEQLETVDDPDAFRQLVREWLAFFRKGHHGIEYLGEVDKQPTVEPSESELKERFKDWPRLDVDLEEFKAYLEDKPHTDYEGIWEAAPYTVGIKQIGEEYVGFIIRSETPYWLPGQIKLRIRKDDSGQYYMRDHSEGAPGRVEIWGNNYLQVSNFSLQRSFPQLEGDQAIPRFFEYLNNREPSLVRQNDNTLLLRVPSFGSQNRDVINQLIDENREEILKTANLIIDVRSNGGGTDSSYESILPLLYTHPIRVPGIEFYSTELNNQRQLDFIQNPQKYGIKPSEVEEHRERYEILISRVGEFVNVFDDSVWIREFDQVHAFPKNISILIDEYSGSTTEQFLLAAKQSQKVKLFGRSTYGVLDISNMYSVDSPSGLFRLHYSLSRSLRIPHMAIDGVGIQPDYYLDKSIPDYLWIEHVAEVMNH</sequence>
<gene>
    <name evidence="2" type="ORF">EHSB41UT_01773</name>
</gene>
<dbReference type="OrthoDB" id="9758793at2"/>
<dbReference type="GO" id="GO:0008236">
    <property type="term" value="F:serine-type peptidase activity"/>
    <property type="evidence" value="ECO:0007669"/>
    <property type="project" value="InterPro"/>
</dbReference>
<evidence type="ECO:0000259" key="1">
    <source>
        <dbReference type="Pfam" id="PF03572"/>
    </source>
</evidence>
<accession>A0A1X7AI81</accession>
<evidence type="ECO:0000313" key="2">
    <source>
        <dbReference type="EMBL" id="SMA44301.1"/>
    </source>
</evidence>
<evidence type="ECO:0000313" key="3">
    <source>
        <dbReference type="Proteomes" id="UP000196573"/>
    </source>
</evidence>
<dbReference type="GO" id="GO:0006508">
    <property type="term" value="P:proteolysis"/>
    <property type="evidence" value="ECO:0007669"/>
    <property type="project" value="InterPro"/>
</dbReference>
<dbReference type="InterPro" id="IPR005151">
    <property type="entry name" value="Tail-specific_protease"/>
</dbReference>
<dbReference type="RefSeq" id="WP_087108919.1">
    <property type="nucleotide sequence ID" value="NZ_CBCSCN010000008.1"/>
</dbReference>
<dbReference type="SUPFAM" id="SSF52096">
    <property type="entry name" value="ClpP/crotonase"/>
    <property type="match status" value="1"/>
</dbReference>
<organism evidence="2 3">
    <name type="scientific">Parendozoicomonas haliclonae</name>
    <dbReference type="NCBI Taxonomy" id="1960125"/>
    <lineage>
        <taxon>Bacteria</taxon>
        <taxon>Pseudomonadati</taxon>
        <taxon>Pseudomonadota</taxon>
        <taxon>Gammaproteobacteria</taxon>
        <taxon>Oceanospirillales</taxon>
        <taxon>Endozoicomonadaceae</taxon>
        <taxon>Parendozoicomonas</taxon>
    </lineage>
</organism>
<dbReference type="Pfam" id="PF03572">
    <property type="entry name" value="Peptidase_S41"/>
    <property type="match status" value="1"/>
</dbReference>
<dbReference type="Proteomes" id="UP000196573">
    <property type="component" value="Unassembled WGS sequence"/>
</dbReference>
<dbReference type="AlphaFoldDB" id="A0A1X7AI81"/>
<dbReference type="PROSITE" id="PS51257">
    <property type="entry name" value="PROKAR_LIPOPROTEIN"/>
    <property type="match status" value="1"/>
</dbReference>
<name>A0A1X7AI81_9GAMM</name>
<dbReference type="EMBL" id="FWPT01000003">
    <property type="protein sequence ID" value="SMA44301.1"/>
    <property type="molecule type" value="Genomic_DNA"/>
</dbReference>